<name>A0ABY7HQS2_9GAMM</name>
<protein>
    <submittedName>
        <fullName evidence="3">Lactonase family protein</fullName>
    </submittedName>
</protein>
<dbReference type="SUPFAM" id="SSF51004">
    <property type="entry name" value="C-terminal (heme d1) domain of cytochrome cd1-nitrite reductase"/>
    <property type="match status" value="1"/>
</dbReference>
<dbReference type="Proteomes" id="UP001164712">
    <property type="component" value="Chromosome"/>
</dbReference>
<reference evidence="3" key="1">
    <citation type="submission" date="2022-12" db="EMBL/GenBank/DDBJ databases">
        <title>Complete genome sequence of an Australian strain of Rouxiella badensis DAR84756 and resolution of the R. badensis DSM100043 and R. chamberiensis DSM28324 genomes.</title>
        <authorList>
            <person name="Paul S."/>
            <person name="Anderson P.J."/>
            <person name="Maynard G."/>
            <person name="Dyall-Smith M."/>
            <person name="Kudinha T."/>
        </authorList>
    </citation>
    <scope>NUCLEOTIDE SEQUENCE</scope>
    <source>
        <strain evidence="3">DSM 28324</strain>
    </source>
</reference>
<evidence type="ECO:0000313" key="3">
    <source>
        <dbReference type="EMBL" id="WAT01744.1"/>
    </source>
</evidence>
<dbReference type="InterPro" id="IPR019405">
    <property type="entry name" value="Lactonase_7-beta_prop"/>
</dbReference>
<sequence length="380" mass="40805">MSYAEESRPLAPQAQDLPAQTLLVGSWTGQTTGELVQKAIYPSQGIYRVRLNSDGTLLPLDVLKISSPSWIVFSHDHKFAYTTNENEKGAVTALKVAPDGKLATLNEVDSQGQHPTHATLTADGKYLLAANYSVGPNQAGFTVFPIQGDGALGKSVQHVPLTQGSHAVADRQASGHAHSVNISPDGKLLFVADLGADVVHAYRYDSASKAPFSPAPQFDLHFKPGEGPRHMTFSADGKFAYVSTEMSAQVHVFSIEKDKFSEIQTVELTESQDPNDKGGAGILFSPDGKFLYVGNRRKVNEIVVFKADAESGKLSMGNRFSAGGIEPRAFAFDKTGQYLLVANVFSNNVVELRRDAQTGALTPTGVTVQIGTPTDIKFLP</sequence>
<dbReference type="EMBL" id="CP114058">
    <property type="protein sequence ID" value="WAT01744.1"/>
    <property type="molecule type" value="Genomic_DNA"/>
</dbReference>
<gene>
    <name evidence="3" type="ORF">O1V66_03140</name>
</gene>
<evidence type="ECO:0000256" key="1">
    <source>
        <dbReference type="ARBA" id="ARBA00005564"/>
    </source>
</evidence>
<dbReference type="InterPro" id="IPR015943">
    <property type="entry name" value="WD40/YVTN_repeat-like_dom_sf"/>
</dbReference>
<dbReference type="PANTHER" id="PTHR30344">
    <property type="entry name" value="6-PHOSPHOGLUCONOLACTONASE-RELATED"/>
    <property type="match status" value="1"/>
</dbReference>
<keyword evidence="2" id="KW-0119">Carbohydrate metabolism</keyword>
<dbReference type="InterPro" id="IPR011048">
    <property type="entry name" value="Haem_d1_sf"/>
</dbReference>
<evidence type="ECO:0000256" key="2">
    <source>
        <dbReference type="ARBA" id="ARBA00022526"/>
    </source>
</evidence>
<accession>A0ABY7HQS2</accession>
<evidence type="ECO:0000313" key="4">
    <source>
        <dbReference type="Proteomes" id="UP001164712"/>
    </source>
</evidence>
<keyword evidence="4" id="KW-1185">Reference proteome</keyword>
<keyword evidence="2" id="KW-0313">Glucose metabolism</keyword>
<proteinExistence type="inferred from homology"/>
<dbReference type="PANTHER" id="PTHR30344:SF1">
    <property type="entry name" value="6-PHOSPHOGLUCONOLACTONASE"/>
    <property type="match status" value="1"/>
</dbReference>
<comment type="similarity">
    <text evidence="1">Belongs to the cycloisomerase 2 family.</text>
</comment>
<dbReference type="Gene3D" id="2.130.10.10">
    <property type="entry name" value="YVTN repeat-like/Quinoprotein amine dehydrogenase"/>
    <property type="match status" value="1"/>
</dbReference>
<dbReference type="RefSeq" id="WP_045047205.1">
    <property type="nucleotide sequence ID" value="NZ_CP114058.1"/>
</dbReference>
<dbReference type="Pfam" id="PF10282">
    <property type="entry name" value="Lactonase"/>
    <property type="match status" value="1"/>
</dbReference>
<organism evidence="3 4">
    <name type="scientific">Rouxiella chamberiensis</name>
    <dbReference type="NCBI Taxonomy" id="1513468"/>
    <lineage>
        <taxon>Bacteria</taxon>
        <taxon>Pseudomonadati</taxon>
        <taxon>Pseudomonadota</taxon>
        <taxon>Gammaproteobacteria</taxon>
        <taxon>Enterobacterales</taxon>
        <taxon>Yersiniaceae</taxon>
        <taxon>Rouxiella</taxon>
    </lineage>
</organism>
<dbReference type="InterPro" id="IPR050282">
    <property type="entry name" value="Cycloisomerase_2"/>
</dbReference>